<dbReference type="InterPro" id="IPR017473">
    <property type="entry name" value="Undecaprenyl-P_gluc_Ptfrase"/>
</dbReference>
<dbReference type="GO" id="GO:0089702">
    <property type="term" value="F:undecaprenyl-phosphate glucose phosphotransferase activity"/>
    <property type="evidence" value="ECO:0007669"/>
    <property type="project" value="UniProtKB-EC"/>
</dbReference>
<evidence type="ECO:0000313" key="10">
    <source>
        <dbReference type="EMBL" id="GGI33706.1"/>
    </source>
</evidence>
<evidence type="ECO:0000256" key="2">
    <source>
        <dbReference type="ARBA" id="ARBA00006464"/>
    </source>
</evidence>
<keyword evidence="12" id="KW-1185">Reference proteome</keyword>
<evidence type="ECO:0000256" key="6">
    <source>
        <dbReference type="ARBA" id="ARBA00023136"/>
    </source>
</evidence>
<dbReference type="GO" id="GO:0009242">
    <property type="term" value="P:colanic acid biosynthetic process"/>
    <property type="evidence" value="ECO:0007669"/>
    <property type="project" value="TreeGrafter"/>
</dbReference>
<keyword evidence="3 11" id="KW-0808">Transferase</keyword>
<keyword evidence="7" id="KW-0270">Exopolysaccharide synthesis</keyword>
<dbReference type="GO" id="GO:0000271">
    <property type="term" value="P:polysaccharide biosynthetic process"/>
    <property type="evidence" value="ECO:0007669"/>
    <property type="project" value="UniProtKB-KW"/>
</dbReference>
<evidence type="ECO:0000313" key="11">
    <source>
        <dbReference type="EMBL" id="QOZ59511.1"/>
    </source>
</evidence>
<evidence type="ECO:0000256" key="3">
    <source>
        <dbReference type="ARBA" id="ARBA00022679"/>
    </source>
</evidence>
<dbReference type="NCBIfam" id="TIGR03025">
    <property type="entry name" value="EPS_sugtrans"/>
    <property type="match status" value="1"/>
</dbReference>
<dbReference type="Pfam" id="PF13727">
    <property type="entry name" value="CoA_binding_3"/>
    <property type="match status" value="1"/>
</dbReference>
<dbReference type="Proteomes" id="UP000625079">
    <property type="component" value="Unassembled WGS sequence"/>
</dbReference>
<reference evidence="10" key="1">
    <citation type="journal article" date="2014" name="Int. J. Syst. Evol. Microbiol.">
        <title>Complete genome sequence of Corynebacterium casei LMG S-19264T (=DSM 44701T), isolated from a smear-ripened cheese.</title>
        <authorList>
            <consortium name="US DOE Joint Genome Institute (JGI-PGF)"/>
            <person name="Walter F."/>
            <person name="Albersmeier A."/>
            <person name="Kalinowski J."/>
            <person name="Ruckert C."/>
        </authorList>
    </citation>
    <scope>NUCLEOTIDE SEQUENCE</scope>
    <source>
        <strain evidence="10">CGMCC 1.15034</strain>
    </source>
</reference>
<comment type="subcellular location">
    <subcellularLocation>
        <location evidence="1">Membrane</location>
        <topology evidence="1">Multi-pass membrane protein</topology>
    </subcellularLocation>
</comment>
<feature type="domain" description="Bacterial sugar transferase" evidence="9">
    <location>
        <begin position="297"/>
        <end position="480"/>
    </location>
</feature>
<dbReference type="Proteomes" id="UP000593880">
    <property type="component" value="Chromosome"/>
</dbReference>
<evidence type="ECO:0000259" key="9">
    <source>
        <dbReference type="Pfam" id="PF02397"/>
    </source>
</evidence>
<gene>
    <name evidence="10" type="ORF">GCM10010987_75720</name>
    <name evidence="11" type="ORF">XH86_12785</name>
</gene>
<dbReference type="PANTHER" id="PTHR30576">
    <property type="entry name" value="COLANIC BIOSYNTHESIS UDP-GLUCOSE LIPID CARRIER TRANSFERASE"/>
    <property type="match status" value="1"/>
</dbReference>
<organism evidence="10 13">
    <name type="scientific">Bradyrhizobium guangdongense</name>
    <dbReference type="NCBI Taxonomy" id="1325090"/>
    <lineage>
        <taxon>Bacteria</taxon>
        <taxon>Pseudomonadati</taxon>
        <taxon>Pseudomonadota</taxon>
        <taxon>Alphaproteobacteria</taxon>
        <taxon>Hyphomicrobiales</taxon>
        <taxon>Nitrobacteraceae</taxon>
        <taxon>Bradyrhizobium</taxon>
    </lineage>
</organism>
<evidence type="ECO:0000313" key="13">
    <source>
        <dbReference type="Proteomes" id="UP000625079"/>
    </source>
</evidence>
<dbReference type="EC" id="2.7.8.31" evidence="11"/>
<dbReference type="RefSeq" id="WP_128965126.1">
    <property type="nucleotide sequence ID" value="NZ_BMHC01000033.1"/>
</dbReference>
<keyword evidence="4 8" id="KW-0812">Transmembrane</keyword>
<comment type="similarity">
    <text evidence="2">Belongs to the bacterial sugar transferase family.</text>
</comment>
<dbReference type="PANTHER" id="PTHR30576:SF21">
    <property type="entry name" value="UDP-GLUCOSE:UNDECAPRENYL-PHOSPHATE GLUCOSE-1-PHOSPHATE TRANSFERASE"/>
    <property type="match status" value="1"/>
</dbReference>
<evidence type="ECO:0000313" key="12">
    <source>
        <dbReference type="Proteomes" id="UP000593880"/>
    </source>
</evidence>
<evidence type="ECO:0000256" key="5">
    <source>
        <dbReference type="ARBA" id="ARBA00022989"/>
    </source>
</evidence>
<feature type="transmembrane region" description="Helical" evidence="8">
    <location>
        <begin position="302"/>
        <end position="323"/>
    </location>
</feature>
<dbReference type="Pfam" id="PF02397">
    <property type="entry name" value="Bac_transf"/>
    <property type="match status" value="1"/>
</dbReference>
<dbReference type="EMBL" id="CP030057">
    <property type="protein sequence ID" value="QOZ59511.1"/>
    <property type="molecule type" value="Genomic_DNA"/>
</dbReference>
<name>A0A410V499_9BRAD</name>
<evidence type="ECO:0000256" key="7">
    <source>
        <dbReference type="ARBA" id="ARBA00023169"/>
    </source>
</evidence>
<accession>A0A410V499</accession>
<proteinExistence type="inferred from homology"/>
<dbReference type="NCBIfam" id="TIGR03023">
    <property type="entry name" value="WcaJ_sugtrans"/>
    <property type="match status" value="1"/>
</dbReference>
<dbReference type="AlphaFoldDB" id="A0A410V499"/>
<dbReference type="InterPro" id="IPR003362">
    <property type="entry name" value="Bact_transf"/>
</dbReference>
<feature type="transmembrane region" description="Helical" evidence="8">
    <location>
        <begin position="29"/>
        <end position="53"/>
    </location>
</feature>
<evidence type="ECO:0000256" key="1">
    <source>
        <dbReference type="ARBA" id="ARBA00004141"/>
    </source>
</evidence>
<dbReference type="InterPro" id="IPR017475">
    <property type="entry name" value="EPS_sugar_tfrase"/>
</dbReference>
<reference evidence="11 12" key="2">
    <citation type="submission" date="2018-06" db="EMBL/GenBank/DDBJ databases">
        <title>Comparative genomics of rhizobia nodulating Arachis hypogaea in China.</title>
        <authorList>
            <person name="Li Y."/>
        </authorList>
    </citation>
    <scope>NUCLEOTIDE SEQUENCE [LARGE SCALE GENOMIC DNA]</scope>
    <source>
        <strain evidence="11 12">CCBAU 51658</strain>
    </source>
</reference>
<dbReference type="OrthoDB" id="9808602at2"/>
<keyword evidence="6 8" id="KW-0472">Membrane</keyword>
<evidence type="ECO:0000256" key="8">
    <source>
        <dbReference type="SAM" id="Phobius"/>
    </source>
</evidence>
<feature type="transmembrane region" description="Helical" evidence="8">
    <location>
        <begin position="100"/>
        <end position="121"/>
    </location>
</feature>
<evidence type="ECO:0000256" key="4">
    <source>
        <dbReference type="ARBA" id="ARBA00022692"/>
    </source>
</evidence>
<keyword evidence="5 8" id="KW-1133">Transmembrane helix</keyword>
<sequence length="487" mass="54447">MSIGSDFHEESRKVVNQAHNQGSLWSLDLIPYVLATMDAFVIILSCVGGGLGYHLVVGIPIPSLLPCCAVGLMASFIYILRMSGIGYYDLPDSAKPGTEITQILLCWFSTGILLAFFAFLLKIGENYSRGAFVTFYFVAPVGLLAVRKFTKANLASAVMSGGIRRLDAVLVGDHRELAALGPRDRLALFGATDVKEFRLSGDSDPGERLVADNKLFRAVGDFIRRNNCREVLLVLPWNDHERIDFVREHLKRLPVSARLLPDLHVRSLSNFVSSARQRVLAVEVQRAPLSSAERFVKRAMDVLIAGIALSLLFPILILTGIAIKLDSEGPVIFRQRRKGFNGKEFVMLKFRTMKVQEDGLVVVQATRQDPRVTSIGRFLRAASIDELPQLFNVLKGEMSLIGPRPHALAHDSYFEKILEDYAFRHHVKPGLTGWAQCNGSRGATPTVEAIAERVRLDLWYVNNWSLWLDIHILIKTFFEVARKRNAY</sequence>
<dbReference type="EMBL" id="BMHC01000033">
    <property type="protein sequence ID" value="GGI33706.1"/>
    <property type="molecule type" value="Genomic_DNA"/>
</dbReference>
<protein>
    <submittedName>
        <fullName evidence="10">Undecaprenyl-phosphate glucose phosphotransferase</fullName>
        <ecNumber evidence="11">2.7.8.31</ecNumber>
    </submittedName>
</protein>
<reference evidence="10" key="3">
    <citation type="submission" date="2022-12" db="EMBL/GenBank/DDBJ databases">
        <authorList>
            <person name="Sun Q."/>
            <person name="Zhou Y."/>
        </authorList>
    </citation>
    <scope>NUCLEOTIDE SEQUENCE</scope>
    <source>
        <strain evidence="10">CGMCC 1.15034</strain>
    </source>
</reference>
<dbReference type="GO" id="GO:0016020">
    <property type="term" value="C:membrane"/>
    <property type="evidence" value="ECO:0007669"/>
    <property type="project" value="UniProtKB-SubCell"/>
</dbReference>
<feature type="transmembrane region" description="Helical" evidence="8">
    <location>
        <begin position="59"/>
        <end position="80"/>
    </location>
</feature>